<dbReference type="OrthoDB" id="2870328at2"/>
<organism evidence="1 2">
    <name type="scientific">Actinomycetospora succinea</name>
    <dbReference type="NCBI Taxonomy" id="663603"/>
    <lineage>
        <taxon>Bacteria</taxon>
        <taxon>Bacillati</taxon>
        <taxon>Actinomycetota</taxon>
        <taxon>Actinomycetes</taxon>
        <taxon>Pseudonocardiales</taxon>
        <taxon>Pseudonocardiaceae</taxon>
        <taxon>Actinomycetospora</taxon>
    </lineage>
</organism>
<dbReference type="Proteomes" id="UP000295705">
    <property type="component" value="Unassembled WGS sequence"/>
</dbReference>
<evidence type="ECO:0000313" key="2">
    <source>
        <dbReference type="Proteomes" id="UP000295705"/>
    </source>
</evidence>
<name>A0A4R6V3U5_9PSEU</name>
<dbReference type="RefSeq" id="WP_133828914.1">
    <property type="nucleotide sequence ID" value="NZ_BAABHR010000003.1"/>
</dbReference>
<dbReference type="AlphaFoldDB" id="A0A4R6V3U5"/>
<protein>
    <recommendedName>
        <fullName evidence="3">PadR family transcriptional regulator</fullName>
    </recommendedName>
</protein>
<comment type="caution">
    <text evidence="1">The sequence shown here is derived from an EMBL/GenBank/DDBJ whole genome shotgun (WGS) entry which is preliminary data.</text>
</comment>
<reference evidence="1 2" key="1">
    <citation type="submission" date="2019-03" db="EMBL/GenBank/DDBJ databases">
        <title>Genomic Encyclopedia of Type Strains, Phase IV (KMG-IV): sequencing the most valuable type-strain genomes for metagenomic binning, comparative biology and taxonomic classification.</title>
        <authorList>
            <person name="Goeker M."/>
        </authorList>
    </citation>
    <scope>NUCLEOTIDE SEQUENCE [LARGE SCALE GENOMIC DNA]</scope>
    <source>
        <strain evidence="1 2">DSM 45775</strain>
    </source>
</reference>
<evidence type="ECO:0008006" key="3">
    <source>
        <dbReference type="Google" id="ProtNLM"/>
    </source>
</evidence>
<evidence type="ECO:0000313" key="1">
    <source>
        <dbReference type="EMBL" id="TDQ50844.1"/>
    </source>
</evidence>
<sequence>MSNKQSMHMKGYVLQLFADRGPLWTDAVIDAVEAEYGVSGPYWRGTVRLTLVDLYAGGLLSEQEATVDPERTQGEERVLFKYALTDFGRERMAQSGLATNRGGVPA</sequence>
<keyword evidence="2" id="KW-1185">Reference proteome</keyword>
<gene>
    <name evidence="1" type="ORF">EV188_10952</name>
</gene>
<proteinExistence type="predicted"/>
<accession>A0A4R6V3U5</accession>
<dbReference type="EMBL" id="SNYO01000009">
    <property type="protein sequence ID" value="TDQ50844.1"/>
    <property type="molecule type" value="Genomic_DNA"/>
</dbReference>